<dbReference type="Pfam" id="PF13027">
    <property type="entry name" value="DUF3888"/>
    <property type="match status" value="1"/>
</dbReference>
<comment type="caution">
    <text evidence="1">The sequence shown here is derived from an EMBL/GenBank/DDBJ whole genome shotgun (WGS) entry which is preliminary data.</text>
</comment>
<dbReference type="InterPro" id="IPR024984">
    <property type="entry name" value="DUF3888"/>
</dbReference>
<proteinExistence type="predicted"/>
<keyword evidence="2" id="KW-1185">Reference proteome</keyword>
<dbReference type="RefSeq" id="WP_368634966.1">
    <property type="nucleotide sequence ID" value="NZ_JBFRHK010000001.1"/>
</dbReference>
<protein>
    <submittedName>
        <fullName evidence="1">DUF3888 domain-containing protein</fullName>
    </submittedName>
</protein>
<accession>A0ABV3VSS8</accession>
<dbReference type="EMBL" id="JBFRHK010000001">
    <property type="protein sequence ID" value="MEX3743946.1"/>
    <property type="molecule type" value="Genomic_DNA"/>
</dbReference>
<dbReference type="Proteomes" id="UP001558534">
    <property type="component" value="Unassembled WGS sequence"/>
</dbReference>
<reference evidence="1 2" key="1">
    <citation type="submission" date="2024-07" db="EMBL/GenBank/DDBJ databases">
        <title>Characterization of a bacterium isolated from hydrolysated instant sea cucumber by whole-genome sequencing and metabolomics.</title>
        <authorList>
            <person name="Luo X."/>
            <person name="Zhang Z."/>
            <person name="Zheng Z."/>
            <person name="Zhang W."/>
            <person name="Ming T."/>
            <person name="Jiao L."/>
            <person name="Su X."/>
            <person name="Kong F."/>
            <person name="Xu J."/>
        </authorList>
    </citation>
    <scope>NUCLEOTIDE SEQUENCE [LARGE SCALE GENOMIC DNA]</scope>
    <source>
        <strain evidence="1 2">XL-2024</strain>
    </source>
</reference>
<evidence type="ECO:0000313" key="1">
    <source>
        <dbReference type="EMBL" id="MEX3743946.1"/>
    </source>
</evidence>
<gene>
    <name evidence="1" type="ORF">AB1300_02225</name>
</gene>
<organism evidence="1 2">
    <name type="scientific">Lysinibacillus xylanilyticus</name>
    <dbReference type="NCBI Taxonomy" id="582475"/>
    <lineage>
        <taxon>Bacteria</taxon>
        <taxon>Bacillati</taxon>
        <taxon>Bacillota</taxon>
        <taxon>Bacilli</taxon>
        <taxon>Bacillales</taxon>
        <taxon>Bacillaceae</taxon>
        <taxon>Lysinibacillus</taxon>
    </lineage>
</organism>
<name>A0ABV3VSS8_9BACI</name>
<evidence type="ECO:0000313" key="2">
    <source>
        <dbReference type="Proteomes" id="UP001558534"/>
    </source>
</evidence>
<sequence>MKKIIIVPYFLLLFLISTTLTSAESDYYQPAKDSKEELVMDLFFSLLLPNIQEAVSNYYSDYLTESPLVYPYQINILNLERIGTSFVFSVTLEVTPVLGAHNPVGRDQLTFSIAPNEVKLKDFKHMETFELPPHLQNIIKKK</sequence>